<feature type="region of interest" description="Disordered" evidence="1">
    <location>
        <begin position="1"/>
        <end position="33"/>
    </location>
</feature>
<reference evidence="2 3" key="2">
    <citation type="submission" date="2019-04" db="EMBL/GenBank/DDBJ databases">
        <title>The genome sequence of big-headed turtle.</title>
        <authorList>
            <person name="Gong S."/>
        </authorList>
    </citation>
    <scope>NUCLEOTIDE SEQUENCE [LARGE SCALE GENOMIC DNA]</scope>
    <source>
        <strain evidence="2">DO16091913</strain>
        <tissue evidence="2">Muscle</tissue>
    </source>
</reference>
<proteinExistence type="predicted"/>
<evidence type="ECO:0000313" key="3">
    <source>
        <dbReference type="Proteomes" id="UP000297703"/>
    </source>
</evidence>
<evidence type="ECO:0000256" key="1">
    <source>
        <dbReference type="SAM" id="MobiDB-lite"/>
    </source>
</evidence>
<gene>
    <name evidence="2" type="ORF">DR999_PMT15071</name>
</gene>
<accession>A0A4D9DX43</accession>
<dbReference type="EMBL" id="QXTE01000183">
    <property type="protein sequence ID" value="TFK02581.1"/>
    <property type="molecule type" value="Genomic_DNA"/>
</dbReference>
<evidence type="ECO:0000313" key="2">
    <source>
        <dbReference type="EMBL" id="TFK02581.1"/>
    </source>
</evidence>
<organism evidence="2 3">
    <name type="scientific">Platysternon megacephalum</name>
    <name type="common">big-headed turtle</name>
    <dbReference type="NCBI Taxonomy" id="55544"/>
    <lineage>
        <taxon>Eukaryota</taxon>
        <taxon>Metazoa</taxon>
        <taxon>Chordata</taxon>
        <taxon>Craniata</taxon>
        <taxon>Vertebrata</taxon>
        <taxon>Euteleostomi</taxon>
        <taxon>Archelosauria</taxon>
        <taxon>Testudinata</taxon>
        <taxon>Testudines</taxon>
        <taxon>Cryptodira</taxon>
        <taxon>Durocryptodira</taxon>
        <taxon>Testudinoidea</taxon>
        <taxon>Platysternidae</taxon>
        <taxon>Platysternon</taxon>
    </lineage>
</organism>
<protein>
    <submittedName>
        <fullName evidence="2">Metal transporter CNNM1</fullName>
    </submittedName>
</protein>
<keyword evidence="3" id="KW-1185">Reference proteome</keyword>
<dbReference type="Proteomes" id="UP000297703">
    <property type="component" value="Unassembled WGS sequence"/>
</dbReference>
<dbReference type="AlphaFoldDB" id="A0A4D9DX43"/>
<name>A0A4D9DX43_9SAUR</name>
<reference evidence="2 3" key="1">
    <citation type="submission" date="2019-04" db="EMBL/GenBank/DDBJ databases">
        <title>Draft genome of the big-headed turtle Platysternon megacephalum.</title>
        <authorList>
            <person name="Gong S."/>
        </authorList>
    </citation>
    <scope>NUCLEOTIDE SEQUENCE [LARGE SCALE GENOMIC DNA]</scope>
    <source>
        <strain evidence="2">DO16091913</strain>
        <tissue evidence="2">Muscle</tissue>
    </source>
</reference>
<comment type="caution">
    <text evidence="2">The sequence shown here is derived from an EMBL/GenBank/DDBJ whole genome shotgun (WGS) entry which is preliminary data.</text>
</comment>
<sequence>MGKNTCKASDLSDDSRALGEKPQAGETSEPIKRMAGGVTCKRQILAVLLAMPRNETGAQATAQHPPTSPAGITFRASSTSLSAWLAPEKGFRCFWRPSCSDMLELKARKGNEPQLLARKLWHYH</sequence>